<dbReference type="EMBL" id="FVZE01000005">
    <property type="protein sequence ID" value="SLK05134.1"/>
    <property type="molecule type" value="Genomic_DNA"/>
</dbReference>
<feature type="transmembrane region" description="Helical" evidence="6">
    <location>
        <begin position="74"/>
        <end position="94"/>
    </location>
</feature>
<comment type="similarity">
    <text evidence="2 6">Belongs to the GDT1 family.</text>
</comment>
<evidence type="ECO:0000256" key="1">
    <source>
        <dbReference type="ARBA" id="ARBA00004141"/>
    </source>
</evidence>
<keyword evidence="5 6" id="KW-0472">Membrane</keyword>
<name>A0A1U6IAU5_9SPHN</name>
<dbReference type="PANTHER" id="PTHR12608:SF1">
    <property type="entry name" value="TRANSMEMBRANE PROTEIN 165"/>
    <property type="match status" value="1"/>
</dbReference>
<feature type="transmembrane region" description="Helical" evidence="6">
    <location>
        <begin position="172"/>
        <end position="193"/>
    </location>
</feature>
<evidence type="ECO:0000256" key="5">
    <source>
        <dbReference type="ARBA" id="ARBA00023136"/>
    </source>
</evidence>
<dbReference type="AlphaFoldDB" id="A0A1U6IAU5"/>
<feature type="transmembrane region" description="Helical" evidence="6">
    <location>
        <begin position="106"/>
        <end position="124"/>
    </location>
</feature>
<dbReference type="GO" id="GO:0016020">
    <property type="term" value="C:membrane"/>
    <property type="evidence" value="ECO:0007669"/>
    <property type="project" value="UniProtKB-SubCell"/>
</dbReference>
<evidence type="ECO:0000256" key="2">
    <source>
        <dbReference type="ARBA" id="ARBA00009190"/>
    </source>
</evidence>
<evidence type="ECO:0000313" key="7">
    <source>
        <dbReference type="EMBL" id="SLK05134.1"/>
    </source>
</evidence>
<organism evidence="7 8">
    <name type="scientific">Novosphingobium mathurense</name>
    <dbReference type="NCBI Taxonomy" id="428990"/>
    <lineage>
        <taxon>Bacteria</taxon>
        <taxon>Pseudomonadati</taxon>
        <taxon>Pseudomonadota</taxon>
        <taxon>Alphaproteobacteria</taxon>
        <taxon>Sphingomonadales</taxon>
        <taxon>Sphingomonadaceae</taxon>
        <taxon>Novosphingobium</taxon>
    </lineage>
</organism>
<proteinExistence type="inferred from homology"/>
<reference evidence="8" key="1">
    <citation type="submission" date="2017-02" db="EMBL/GenBank/DDBJ databases">
        <authorList>
            <person name="Varghese N."/>
            <person name="Submissions S."/>
        </authorList>
    </citation>
    <scope>NUCLEOTIDE SEQUENCE [LARGE SCALE GENOMIC DNA]</scope>
    <source>
        <strain evidence="8">SM117</strain>
    </source>
</reference>
<feature type="transmembrane region" description="Helical" evidence="6">
    <location>
        <begin position="205"/>
        <end position="223"/>
    </location>
</feature>
<dbReference type="Pfam" id="PF01169">
    <property type="entry name" value="GDT1"/>
    <property type="match status" value="2"/>
</dbReference>
<dbReference type="Proteomes" id="UP000190989">
    <property type="component" value="Unassembled WGS sequence"/>
</dbReference>
<evidence type="ECO:0000313" key="8">
    <source>
        <dbReference type="Proteomes" id="UP000190989"/>
    </source>
</evidence>
<keyword evidence="4 6" id="KW-1133">Transmembrane helix</keyword>
<keyword evidence="3 6" id="KW-0812">Transmembrane</keyword>
<sequence>MAHRRTDNRSGETNGVAAPLGRAGSAALLSCLSPGPENTLEALLTSTAVVALAEIGDKTQLLAIVLATRFKRPWPIVAGIFVATLANHFLAALVGEQAAAFLDGLWFRYLVAASFILMAAWTLIPDKFDEDEEARPSRFGPFLATTIAFFIVEMGDKTQLATIALGARFQSVLPVMAGTTIGMMIANVPAVFLGNEIIKRVPLNVVRTVAALLFLVIGLWLLAQTAGWLG</sequence>
<gene>
    <name evidence="7" type="ORF">SAMN06295987_10583</name>
</gene>
<dbReference type="GO" id="GO:0046873">
    <property type="term" value="F:metal ion transmembrane transporter activity"/>
    <property type="evidence" value="ECO:0007669"/>
    <property type="project" value="InterPro"/>
</dbReference>
<evidence type="ECO:0000256" key="4">
    <source>
        <dbReference type="ARBA" id="ARBA00022989"/>
    </source>
</evidence>
<dbReference type="PANTHER" id="PTHR12608">
    <property type="entry name" value="TRANSMEMBRANE PROTEIN HTP-1 RELATED"/>
    <property type="match status" value="1"/>
</dbReference>
<accession>A0A1U6IAU5</accession>
<evidence type="ECO:0000256" key="6">
    <source>
        <dbReference type="RuleBase" id="RU365102"/>
    </source>
</evidence>
<evidence type="ECO:0000256" key="3">
    <source>
        <dbReference type="ARBA" id="ARBA00022692"/>
    </source>
</evidence>
<keyword evidence="8" id="KW-1185">Reference proteome</keyword>
<feature type="transmembrane region" description="Helical" evidence="6">
    <location>
        <begin position="136"/>
        <end position="152"/>
    </location>
</feature>
<protein>
    <recommendedName>
        <fullName evidence="6">GDT1 family protein</fullName>
    </recommendedName>
</protein>
<dbReference type="InterPro" id="IPR001727">
    <property type="entry name" value="GDT1-like"/>
</dbReference>
<comment type="subcellular location">
    <subcellularLocation>
        <location evidence="1 6">Membrane</location>
        <topology evidence="1 6">Multi-pass membrane protein</topology>
    </subcellularLocation>
</comment>